<evidence type="ECO:0000256" key="2">
    <source>
        <dbReference type="ARBA" id="ARBA00004855"/>
    </source>
</evidence>
<evidence type="ECO:0000259" key="9">
    <source>
        <dbReference type="Pfam" id="PF02737"/>
    </source>
</evidence>
<dbReference type="InterPro" id="IPR026578">
    <property type="entry name" value="L-carnitine_dehydrogenase"/>
</dbReference>
<dbReference type="AlphaFoldDB" id="A0A0H5CXD9"/>
<dbReference type="NCBIfam" id="NF005716">
    <property type="entry name" value="PRK07531.1"/>
    <property type="match status" value="1"/>
</dbReference>
<dbReference type="UniPathway" id="UPA00117"/>
<evidence type="ECO:0000259" key="8">
    <source>
        <dbReference type="Pfam" id="PF00725"/>
    </source>
</evidence>
<protein>
    <recommendedName>
        <fullName evidence="7">L-carnitine dehydrogenase</fullName>
        <shortName evidence="7">CDH</shortName>
        <shortName evidence="7">L-CDH</shortName>
        <ecNumber evidence="7">1.1.1.108</ecNumber>
    </recommendedName>
</protein>
<dbReference type="GO" id="GO:0070403">
    <property type="term" value="F:NAD+ binding"/>
    <property type="evidence" value="ECO:0007669"/>
    <property type="project" value="InterPro"/>
</dbReference>
<dbReference type="Pfam" id="PF13279">
    <property type="entry name" value="4HBT_2"/>
    <property type="match status" value="1"/>
</dbReference>
<comment type="subunit">
    <text evidence="3 7">Homodimer.</text>
</comment>
<organism evidence="10 11">
    <name type="scientific">Phaeobacter italicus</name>
    <dbReference type="NCBI Taxonomy" id="481446"/>
    <lineage>
        <taxon>Bacteria</taxon>
        <taxon>Pseudomonadati</taxon>
        <taxon>Pseudomonadota</taxon>
        <taxon>Alphaproteobacteria</taxon>
        <taxon>Rhodobacterales</taxon>
        <taxon>Roseobacteraceae</taxon>
        <taxon>Phaeobacter</taxon>
    </lineage>
</organism>
<dbReference type="GO" id="GO:0047728">
    <property type="term" value="F:carnitine 3-dehydrogenase activity"/>
    <property type="evidence" value="ECO:0007669"/>
    <property type="project" value="UniProtKB-UniRule"/>
</dbReference>
<evidence type="ECO:0000256" key="3">
    <source>
        <dbReference type="ARBA" id="ARBA00011738"/>
    </source>
</evidence>
<dbReference type="SUPFAM" id="SSF51735">
    <property type="entry name" value="NAD(P)-binding Rossmann-fold domains"/>
    <property type="match status" value="1"/>
</dbReference>
<dbReference type="CDD" id="cd00586">
    <property type="entry name" value="4HBT"/>
    <property type="match status" value="1"/>
</dbReference>
<feature type="binding site" evidence="7">
    <location>
        <begin position="33"/>
        <end position="38"/>
    </location>
    <ligand>
        <name>NAD(+)</name>
        <dbReference type="ChEBI" id="CHEBI:57540"/>
    </ligand>
</feature>
<dbReference type="Proteomes" id="UP000043764">
    <property type="component" value="Unassembled WGS sequence"/>
</dbReference>
<dbReference type="PANTHER" id="PTHR48075:SF5">
    <property type="entry name" value="3-HYDROXYBUTYRYL-COA DEHYDROGENASE"/>
    <property type="match status" value="1"/>
</dbReference>
<dbReference type="InterPro" id="IPR036291">
    <property type="entry name" value="NAD(P)-bd_dom_sf"/>
</dbReference>
<dbReference type="GO" id="GO:0005737">
    <property type="term" value="C:cytoplasm"/>
    <property type="evidence" value="ECO:0007669"/>
    <property type="project" value="UniProtKB-SubCell"/>
</dbReference>
<comment type="function">
    <text evidence="7">Catalyzes the NAD(+)-dependent oxidation of L-carnitine to 3-dehydrocarnitine.</text>
</comment>
<evidence type="ECO:0000256" key="6">
    <source>
        <dbReference type="ARBA" id="ARBA00023027"/>
    </source>
</evidence>
<dbReference type="InterPro" id="IPR013328">
    <property type="entry name" value="6PGD_dom2"/>
</dbReference>
<dbReference type="InterPro" id="IPR008927">
    <property type="entry name" value="6-PGluconate_DH-like_C_sf"/>
</dbReference>
<comment type="similarity">
    <text evidence="7">Belongs to the 3-hydroxyacyl-CoA dehydrogenase family. L-carnitine dehydrogenase subfamily.</text>
</comment>
<proteinExistence type="inferred from homology"/>
<dbReference type="Gene3D" id="3.10.129.10">
    <property type="entry name" value="Hotdog Thioesterase"/>
    <property type="match status" value="1"/>
</dbReference>
<evidence type="ECO:0000256" key="4">
    <source>
        <dbReference type="ARBA" id="ARBA00022490"/>
    </source>
</evidence>
<dbReference type="InterPro" id="IPR006176">
    <property type="entry name" value="3-OHacyl-CoA_DH_NAD-bd"/>
</dbReference>
<dbReference type="HAMAP" id="MF_02129">
    <property type="entry name" value="L_carnitine_dehydrog"/>
    <property type="match status" value="1"/>
</dbReference>
<dbReference type="STRING" id="481446.NIT7645_00250"/>
<reference evidence="11" key="1">
    <citation type="submission" date="2015-05" db="EMBL/GenBank/DDBJ databases">
        <authorList>
            <person name="Rodrigo-Torres Lidia"/>
            <person name="Arahal R.David."/>
        </authorList>
    </citation>
    <scope>NUCLEOTIDE SEQUENCE [LARGE SCALE GENOMIC DNA]</scope>
    <source>
        <strain evidence="11">CECT 7321</strain>
    </source>
</reference>
<dbReference type="PANTHER" id="PTHR48075">
    <property type="entry name" value="3-HYDROXYACYL-COA DEHYDROGENASE FAMILY PROTEIN"/>
    <property type="match status" value="1"/>
</dbReference>
<dbReference type="GO" id="GO:0006631">
    <property type="term" value="P:fatty acid metabolic process"/>
    <property type="evidence" value="ECO:0007669"/>
    <property type="project" value="InterPro"/>
</dbReference>
<dbReference type="Pfam" id="PF02737">
    <property type="entry name" value="3HCDH_N"/>
    <property type="match status" value="1"/>
</dbReference>
<dbReference type="Gene3D" id="3.40.50.720">
    <property type="entry name" value="NAD(P)-binding Rossmann-like Domain"/>
    <property type="match status" value="1"/>
</dbReference>
<keyword evidence="4 7" id="KW-0963">Cytoplasm</keyword>
<dbReference type="InterPro" id="IPR006108">
    <property type="entry name" value="3HC_DH_C"/>
</dbReference>
<keyword evidence="6 7" id="KW-0520">NAD</keyword>
<evidence type="ECO:0000256" key="7">
    <source>
        <dbReference type="HAMAP-Rule" id="MF_02129"/>
    </source>
</evidence>
<dbReference type="Pfam" id="PF00725">
    <property type="entry name" value="3HCDH"/>
    <property type="match status" value="1"/>
</dbReference>
<sequence>MVSFLWECAFVQPGQATRNMRESDMTKTAAIIGGGVIGGGWAARFLLNGWNVRVFDPDPEAERKIGEVLANARRSLPGLGNVALPSEGTLTYHATIAEAVEGAEWIQESVPERLELKQKVYGELQAHAGKDAVIGSSTSGYRPSQLQEGFDNAGQIVVAHPFNPVYLMPLVELVTTEVNPASVIDSAKAIITEIGMYPLHLKKEIDAHVADRFLEAVWREALWLVKDGIATTEEIDNAIRYGFGIRWAQMGLFETYRVAGGEAGMKHFMAQFGPALKWPWTKLMDVPEFTDELVDLIAGQSDAQSGHHSIRELERIRDDNLVGMMRALGANDWGAGALQNAHDAGREADVGLVRSIEEIADLGQPILTQSRIVPLDWTDYNGHMTESRYLDAFAQSTDRLMMIIGCDAEYIASGGSYFTAETHIRHIDEVHAGDPMQVRTRVIMGQGKKMHVWHEMYSGDRLLATGEHMLLHVNLETRRSAPPAAHIEANLVKLAEAHSALDAPEGLGRAIGAPR</sequence>
<dbReference type="InterPro" id="IPR029069">
    <property type="entry name" value="HotDog_dom_sf"/>
</dbReference>
<keyword evidence="11" id="KW-1185">Reference proteome</keyword>
<dbReference type="Gene3D" id="1.10.1040.10">
    <property type="entry name" value="N-(1-d-carboxylethyl)-l-norvaline Dehydrogenase, domain 2"/>
    <property type="match status" value="1"/>
</dbReference>
<comment type="subcellular location">
    <subcellularLocation>
        <location evidence="1 7">Cytoplasm</location>
    </subcellularLocation>
</comment>
<comment type="pathway">
    <text evidence="2 7">Amine and polyamine metabolism; carnitine metabolism.</text>
</comment>
<comment type="catalytic activity">
    <reaction evidence="7">
        <text>carnitine + NAD(+) = 3-dehydrocarnitine + NADH + H(+)</text>
        <dbReference type="Rhea" id="RHEA:19265"/>
        <dbReference type="ChEBI" id="CHEBI:15378"/>
        <dbReference type="ChEBI" id="CHEBI:17126"/>
        <dbReference type="ChEBI" id="CHEBI:57540"/>
        <dbReference type="ChEBI" id="CHEBI:57885"/>
        <dbReference type="ChEBI" id="CHEBI:57945"/>
        <dbReference type="EC" id="1.1.1.108"/>
    </reaction>
</comment>
<name>A0A0H5CXD9_9RHOB</name>
<keyword evidence="5 7" id="KW-0560">Oxidoreductase</keyword>
<evidence type="ECO:0000256" key="5">
    <source>
        <dbReference type="ARBA" id="ARBA00023002"/>
    </source>
</evidence>
<dbReference type="GO" id="GO:0009437">
    <property type="term" value="P:carnitine metabolic process"/>
    <property type="evidence" value="ECO:0007669"/>
    <property type="project" value="UniProtKB-UniRule"/>
</dbReference>
<evidence type="ECO:0000256" key="1">
    <source>
        <dbReference type="ARBA" id="ARBA00004496"/>
    </source>
</evidence>
<dbReference type="EMBL" id="CVRL01000005">
    <property type="protein sequence ID" value="CRL09702.1"/>
    <property type="molecule type" value="Genomic_DNA"/>
</dbReference>
<gene>
    <name evidence="10" type="primary">lcdH</name>
    <name evidence="10" type="ORF">NIT7321_00536</name>
</gene>
<feature type="domain" description="3-hydroxyacyl-CoA dehydrogenase C-terminal" evidence="8">
    <location>
        <begin position="209"/>
        <end position="275"/>
    </location>
</feature>
<feature type="domain" description="3-hydroxyacyl-CoA dehydrogenase NAD binding" evidence="9">
    <location>
        <begin position="29"/>
        <end position="202"/>
    </location>
</feature>
<dbReference type="EC" id="1.1.1.108" evidence="7"/>
<evidence type="ECO:0000313" key="10">
    <source>
        <dbReference type="EMBL" id="CRL09702.1"/>
    </source>
</evidence>
<dbReference type="SUPFAM" id="SSF48179">
    <property type="entry name" value="6-phosphogluconate dehydrogenase C-terminal domain-like"/>
    <property type="match status" value="1"/>
</dbReference>
<dbReference type="SUPFAM" id="SSF54637">
    <property type="entry name" value="Thioesterase/thiol ester dehydrase-isomerase"/>
    <property type="match status" value="1"/>
</dbReference>
<evidence type="ECO:0000313" key="11">
    <source>
        <dbReference type="Proteomes" id="UP000043764"/>
    </source>
</evidence>
<accession>A0A0H5CXD9</accession>